<name>A0A3G4ZQI2_9VIRU</name>
<proteinExistence type="predicted"/>
<gene>
    <name evidence="1" type="ORF">Barrevirus14_4</name>
</gene>
<sequence>MDSTKTIRIIKFIDSKPPNLNQNKSLYSDPYQIISLLGLCLKYYDSDDIYQIIKKNIKRVEKENDNGKIWFR</sequence>
<protein>
    <submittedName>
        <fullName evidence="1">Uncharacterized protein</fullName>
    </submittedName>
</protein>
<dbReference type="EMBL" id="MK072011">
    <property type="protein sequence ID" value="AYV77135.1"/>
    <property type="molecule type" value="Genomic_DNA"/>
</dbReference>
<organism evidence="1">
    <name type="scientific">Barrevirus sp</name>
    <dbReference type="NCBI Taxonomy" id="2487763"/>
    <lineage>
        <taxon>Viruses</taxon>
        <taxon>Varidnaviria</taxon>
        <taxon>Bamfordvirae</taxon>
        <taxon>Nucleocytoviricota</taxon>
        <taxon>Megaviricetes</taxon>
        <taxon>Imitervirales</taxon>
        <taxon>Mimiviridae</taxon>
        <taxon>Klosneuvirinae</taxon>
    </lineage>
</organism>
<evidence type="ECO:0000313" key="1">
    <source>
        <dbReference type="EMBL" id="AYV77135.1"/>
    </source>
</evidence>
<accession>A0A3G4ZQI2</accession>
<reference evidence="1" key="1">
    <citation type="submission" date="2018-10" db="EMBL/GenBank/DDBJ databases">
        <title>Hidden diversity of soil giant viruses.</title>
        <authorList>
            <person name="Schulz F."/>
            <person name="Alteio L."/>
            <person name="Goudeau D."/>
            <person name="Ryan E.M."/>
            <person name="Malmstrom R.R."/>
            <person name="Blanchard J."/>
            <person name="Woyke T."/>
        </authorList>
    </citation>
    <scope>NUCLEOTIDE SEQUENCE</scope>
    <source>
        <strain evidence="1">BAV1</strain>
    </source>
</reference>